<dbReference type="GeneID" id="36578962"/>
<dbReference type="RefSeq" id="XP_024742631.1">
    <property type="nucleotide sequence ID" value="XM_024870880.1"/>
</dbReference>
<evidence type="ECO:0000313" key="2">
    <source>
        <dbReference type="Proteomes" id="UP000235371"/>
    </source>
</evidence>
<protein>
    <submittedName>
        <fullName evidence="1">Uncharacterized protein</fullName>
    </submittedName>
</protein>
<dbReference type="EMBL" id="KZ613746">
    <property type="protein sequence ID" value="PMD65727.1"/>
    <property type="molecule type" value="Genomic_DNA"/>
</dbReference>
<evidence type="ECO:0000313" key="1">
    <source>
        <dbReference type="EMBL" id="PMD65727.1"/>
    </source>
</evidence>
<sequence length="116" mass="12953">MLPQSSSRAGTAKYYFPTTLPPEALPHIIEQALAKSYLDHDHTSRFPRNLIKFNANRICNEVVSSCLPFDAAILGIKLEAGWLVPPHDQVTAEEVNFSGSQRLLVNGDRKFFSLLL</sequence>
<reference evidence="1 2" key="1">
    <citation type="submission" date="2016-04" db="EMBL/GenBank/DDBJ databases">
        <title>A degradative enzymes factory behind the ericoid mycorrhizal symbiosis.</title>
        <authorList>
            <consortium name="DOE Joint Genome Institute"/>
            <person name="Martino E."/>
            <person name="Morin E."/>
            <person name="Grelet G."/>
            <person name="Kuo A."/>
            <person name="Kohler A."/>
            <person name="Daghino S."/>
            <person name="Barry K."/>
            <person name="Choi C."/>
            <person name="Cichocki N."/>
            <person name="Clum A."/>
            <person name="Copeland A."/>
            <person name="Hainaut M."/>
            <person name="Haridas S."/>
            <person name="Labutti K."/>
            <person name="Lindquist E."/>
            <person name="Lipzen A."/>
            <person name="Khouja H.-R."/>
            <person name="Murat C."/>
            <person name="Ohm R."/>
            <person name="Olson A."/>
            <person name="Spatafora J."/>
            <person name="Veneault-Fourrey C."/>
            <person name="Henrissat B."/>
            <person name="Grigoriev I."/>
            <person name="Martin F."/>
            <person name="Perotto S."/>
        </authorList>
    </citation>
    <scope>NUCLEOTIDE SEQUENCE [LARGE SCALE GENOMIC DNA]</scope>
    <source>
        <strain evidence="1 2">E</strain>
    </source>
</reference>
<dbReference type="Proteomes" id="UP000235371">
    <property type="component" value="Unassembled WGS sequence"/>
</dbReference>
<name>A0A2J6TRT5_9HELO</name>
<organism evidence="1 2">
    <name type="scientific">Hyaloscypha bicolor E</name>
    <dbReference type="NCBI Taxonomy" id="1095630"/>
    <lineage>
        <taxon>Eukaryota</taxon>
        <taxon>Fungi</taxon>
        <taxon>Dikarya</taxon>
        <taxon>Ascomycota</taxon>
        <taxon>Pezizomycotina</taxon>
        <taxon>Leotiomycetes</taxon>
        <taxon>Helotiales</taxon>
        <taxon>Hyaloscyphaceae</taxon>
        <taxon>Hyaloscypha</taxon>
        <taxon>Hyaloscypha bicolor</taxon>
    </lineage>
</organism>
<dbReference type="InParanoid" id="A0A2J6TRT5"/>
<proteinExistence type="predicted"/>
<dbReference type="AlphaFoldDB" id="A0A2J6TRT5"/>
<accession>A0A2J6TRT5</accession>
<keyword evidence="2" id="KW-1185">Reference proteome</keyword>
<gene>
    <name evidence="1" type="ORF">K444DRAFT_185794</name>
</gene>